<accession>A0A0P0RQA8</accession>
<reference evidence="1 2" key="1">
    <citation type="journal article" date="2014" name="Genome Announc.">
        <title>Draft Genome Sequence of the Haloacid-Degrading Burkholderia caribensis Strain MBA4.</title>
        <authorList>
            <person name="Pan Y."/>
            <person name="Kong K.F."/>
            <person name="Tsang J.S."/>
        </authorList>
    </citation>
    <scope>NUCLEOTIDE SEQUENCE [LARGE SCALE GENOMIC DNA]</scope>
    <source>
        <strain evidence="1 2">MBA4</strain>
        <plasmid evidence="2">Plasmid</plasmid>
    </source>
</reference>
<organism evidence="1 2">
    <name type="scientific">Paraburkholderia caribensis MBA4</name>
    <dbReference type="NCBI Taxonomy" id="1323664"/>
    <lineage>
        <taxon>Bacteria</taxon>
        <taxon>Pseudomonadati</taxon>
        <taxon>Pseudomonadota</taxon>
        <taxon>Betaproteobacteria</taxon>
        <taxon>Burkholderiales</taxon>
        <taxon>Burkholderiaceae</taxon>
        <taxon>Paraburkholderia</taxon>
    </lineage>
</organism>
<gene>
    <name evidence="1" type="ORF">K788_0001933</name>
</gene>
<dbReference type="EMBL" id="CP012748">
    <property type="protein sequence ID" value="ALL71251.1"/>
    <property type="molecule type" value="Genomic_DNA"/>
</dbReference>
<name>A0A0P0RQA8_9BURK</name>
<proteinExistence type="predicted"/>
<geneLocation type="plasmid" evidence="2"/>
<dbReference type="Proteomes" id="UP000019146">
    <property type="component" value="Plasmid unnamed"/>
</dbReference>
<protein>
    <submittedName>
        <fullName evidence="1">Uncharacterized protein</fullName>
    </submittedName>
</protein>
<keyword evidence="1" id="KW-0614">Plasmid</keyword>
<evidence type="ECO:0000313" key="2">
    <source>
        <dbReference type="Proteomes" id="UP000019146"/>
    </source>
</evidence>
<sequence length="61" mass="6210">MHADTLDLQPGDKLEVGAAGDTLSPGCKVSVPVIRANGSEQPIEAMAASNARCCIQAASSR</sequence>
<dbReference type="KEGG" id="bcai:K788_0001933"/>
<evidence type="ECO:0000313" key="1">
    <source>
        <dbReference type="EMBL" id="ALL71251.1"/>
    </source>
</evidence>
<dbReference type="AlphaFoldDB" id="A0A0P0RQA8"/>